<evidence type="ECO:0000313" key="2">
    <source>
        <dbReference type="EMBL" id="MDU8884544.1"/>
    </source>
</evidence>
<accession>A0ABU3U2B2</accession>
<feature type="domain" description="Arm DNA-binding" evidence="1">
    <location>
        <begin position="8"/>
        <end position="93"/>
    </location>
</feature>
<evidence type="ECO:0000259" key="1">
    <source>
        <dbReference type="Pfam" id="PF17293"/>
    </source>
</evidence>
<dbReference type="EMBL" id="JAWHTF010000001">
    <property type="protein sequence ID" value="MDU8884544.1"/>
    <property type="molecule type" value="Genomic_DNA"/>
</dbReference>
<keyword evidence="3" id="KW-1185">Reference proteome</keyword>
<dbReference type="Pfam" id="PF17293">
    <property type="entry name" value="Arm-DNA-bind_5"/>
    <property type="match status" value="1"/>
</dbReference>
<reference evidence="2 3" key="1">
    <citation type="submission" date="2023-10" db="EMBL/GenBank/DDBJ databases">
        <title>Marimonas sp. nov. isolated from tidal mud flat.</title>
        <authorList>
            <person name="Jaincy N.J."/>
            <person name="Srinivasan S."/>
            <person name="Lee S.-S."/>
        </authorList>
    </citation>
    <scope>NUCLEOTIDE SEQUENCE [LARGE SCALE GENOMIC DNA]</scope>
    <source>
        <strain evidence="2 3">MJ-SS3</strain>
    </source>
</reference>
<name>A0ABU3U2B2_9FLAO</name>
<dbReference type="InterPro" id="IPR035386">
    <property type="entry name" value="Arm-DNA-bind_5"/>
</dbReference>
<dbReference type="GO" id="GO:0003677">
    <property type="term" value="F:DNA binding"/>
    <property type="evidence" value="ECO:0007669"/>
    <property type="project" value="UniProtKB-KW"/>
</dbReference>
<protein>
    <submittedName>
        <fullName evidence="2">Arm DNA-binding domain-containing protein</fullName>
    </submittedName>
</protein>
<gene>
    <name evidence="2" type="ORF">RXV94_00125</name>
</gene>
<comment type="caution">
    <text evidence="2">The sequence shown here is derived from an EMBL/GenBank/DDBJ whole genome shotgun (WGS) entry which is preliminary data.</text>
</comment>
<proteinExistence type="predicted"/>
<dbReference type="RefSeq" id="WP_316660246.1">
    <property type="nucleotide sequence ID" value="NZ_JAWHTF010000001.1"/>
</dbReference>
<dbReference type="Proteomes" id="UP001268651">
    <property type="component" value="Unassembled WGS sequence"/>
</dbReference>
<evidence type="ECO:0000313" key="3">
    <source>
        <dbReference type="Proteomes" id="UP001268651"/>
    </source>
</evidence>
<sequence>MKLNILYIVNKHKMNKKGLCPITCRLTLEKRKKHFATGLFINPKHWNSKQQYVEPPEPDAEIINTQLSLIKTKINKAFLMLQVQENSFTVEDIYKTYKGEKIEKEYNVIEYFECYLKRLKTLIGIDIKQVTWELAKDIPYLKSSIPLKK</sequence>
<organism evidence="2 3">
    <name type="scientific">Gilvirhabdus luticola</name>
    <dbReference type="NCBI Taxonomy" id="3079858"/>
    <lineage>
        <taxon>Bacteria</taxon>
        <taxon>Pseudomonadati</taxon>
        <taxon>Bacteroidota</taxon>
        <taxon>Flavobacteriia</taxon>
        <taxon>Flavobacteriales</taxon>
        <taxon>Flavobacteriaceae</taxon>
        <taxon>Gilvirhabdus</taxon>
    </lineage>
</organism>
<keyword evidence="2" id="KW-0238">DNA-binding</keyword>